<gene>
    <name evidence="2" type="ORF">CEXT_238931</name>
</gene>
<name>A0AAV4RBB4_CAEEX</name>
<reference evidence="2 3" key="1">
    <citation type="submission" date="2021-06" db="EMBL/GenBank/DDBJ databases">
        <title>Caerostris extrusa draft genome.</title>
        <authorList>
            <person name="Kono N."/>
            <person name="Arakawa K."/>
        </authorList>
    </citation>
    <scope>NUCLEOTIDE SEQUENCE [LARGE SCALE GENOMIC DNA]</scope>
</reference>
<evidence type="ECO:0000313" key="3">
    <source>
        <dbReference type="Proteomes" id="UP001054945"/>
    </source>
</evidence>
<keyword evidence="3" id="KW-1185">Reference proteome</keyword>
<dbReference type="EMBL" id="BPLR01007508">
    <property type="protein sequence ID" value="GIY17397.1"/>
    <property type="molecule type" value="Genomic_DNA"/>
</dbReference>
<organism evidence="2 3">
    <name type="scientific">Caerostris extrusa</name>
    <name type="common">Bark spider</name>
    <name type="synonym">Caerostris bankana</name>
    <dbReference type="NCBI Taxonomy" id="172846"/>
    <lineage>
        <taxon>Eukaryota</taxon>
        <taxon>Metazoa</taxon>
        <taxon>Ecdysozoa</taxon>
        <taxon>Arthropoda</taxon>
        <taxon>Chelicerata</taxon>
        <taxon>Arachnida</taxon>
        <taxon>Araneae</taxon>
        <taxon>Araneomorphae</taxon>
        <taxon>Entelegynae</taxon>
        <taxon>Araneoidea</taxon>
        <taxon>Araneidae</taxon>
        <taxon>Caerostris</taxon>
    </lineage>
</organism>
<evidence type="ECO:0000256" key="1">
    <source>
        <dbReference type="SAM" id="MobiDB-lite"/>
    </source>
</evidence>
<feature type="region of interest" description="Disordered" evidence="1">
    <location>
        <begin position="48"/>
        <end position="67"/>
    </location>
</feature>
<sequence>MTAGVFGIFCKRECITLRKSDSRSLQFLEEENSDSRGKSSLERRRISALLSTVPNPPEGKNGIKKKRNFFFKRKSKRSTLEH</sequence>
<evidence type="ECO:0000313" key="2">
    <source>
        <dbReference type="EMBL" id="GIY17397.1"/>
    </source>
</evidence>
<dbReference type="Proteomes" id="UP001054945">
    <property type="component" value="Unassembled WGS sequence"/>
</dbReference>
<proteinExistence type="predicted"/>
<protein>
    <submittedName>
        <fullName evidence="2">Uncharacterized protein</fullName>
    </submittedName>
</protein>
<comment type="caution">
    <text evidence="2">The sequence shown here is derived from an EMBL/GenBank/DDBJ whole genome shotgun (WGS) entry which is preliminary data.</text>
</comment>
<dbReference type="AlphaFoldDB" id="A0AAV4RBB4"/>
<accession>A0AAV4RBB4</accession>